<dbReference type="PROSITE" id="PS51352">
    <property type="entry name" value="THIOREDOXIN_2"/>
    <property type="match status" value="1"/>
</dbReference>
<evidence type="ECO:0000313" key="4">
    <source>
        <dbReference type="Proteomes" id="UP000006049"/>
    </source>
</evidence>
<protein>
    <submittedName>
        <fullName evidence="3">Thiol-disulfide isomerase-like thioredoxin</fullName>
    </submittedName>
</protein>
<dbReference type="CDD" id="cd02966">
    <property type="entry name" value="TlpA_like_family"/>
    <property type="match status" value="1"/>
</dbReference>
<dbReference type="SUPFAM" id="SSF52833">
    <property type="entry name" value="Thioredoxin-like"/>
    <property type="match status" value="1"/>
</dbReference>
<evidence type="ECO:0000256" key="1">
    <source>
        <dbReference type="ARBA" id="ARBA00023284"/>
    </source>
</evidence>
<dbReference type="InterPro" id="IPR013766">
    <property type="entry name" value="Thioredoxin_domain"/>
</dbReference>
<gene>
    <name evidence="3" type="ordered locus">Aeqsu_2304</name>
</gene>
<keyword evidence="1" id="KW-0676">Redox-active center</keyword>
<keyword evidence="4" id="KW-1185">Reference proteome</keyword>
<dbReference type="RefSeq" id="WP_014783016.1">
    <property type="nucleotide sequence ID" value="NC_018013.1"/>
</dbReference>
<feature type="domain" description="Thioredoxin" evidence="2">
    <location>
        <begin position="35"/>
        <end position="174"/>
    </location>
</feature>
<dbReference type="PANTHER" id="PTHR42852:SF13">
    <property type="entry name" value="PROTEIN DIPZ"/>
    <property type="match status" value="1"/>
</dbReference>
<keyword evidence="3" id="KW-0413">Isomerase</keyword>
<dbReference type="InterPro" id="IPR036249">
    <property type="entry name" value="Thioredoxin-like_sf"/>
</dbReference>
<dbReference type="AlphaFoldDB" id="I3YXP6"/>
<dbReference type="HOGENOM" id="CLU_741317_0_0_10"/>
<dbReference type="GO" id="GO:0016491">
    <property type="term" value="F:oxidoreductase activity"/>
    <property type="evidence" value="ECO:0007669"/>
    <property type="project" value="InterPro"/>
</dbReference>
<name>I3YXP6_AEQSU</name>
<dbReference type="EMBL" id="CP003280">
    <property type="protein sequence ID" value="AFL81764.1"/>
    <property type="molecule type" value="Genomic_DNA"/>
</dbReference>
<dbReference type="OrthoDB" id="1069091at2"/>
<dbReference type="PROSITE" id="PS00194">
    <property type="entry name" value="THIOREDOXIN_1"/>
    <property type="match status" value="1"/>
</dbReference>
<evidence type="ECO:0000259" key="2">
    <source>
        <dbReference type="PROSITE" id="PS51352"/>
    </source>
</evidence>
<dbReference type="GO" id="GO:0016209">
    <property type="term" value="F:antioxidant activity"/>
    <property type="evidence" value="ECO:0007669"/>
    <property type="project" value="InterPro"/>
</dbReference>
<dbReference type="eggNOG" id="COG0526">
    <property type="taxonomic scope" value="Bacteria"/>
</dbReference>
<proteinExistence type="predicted"/>
<sequence length="416" mass="48291">MKYLTIFLIIFTLISCQEKEKKKEKTEPKLNENYLVLGEKVEDIKITDFISNIPKYKELKDKFLVIDFWATWCAPCLKSVPHFNQLQNEFKDNSNIAFVSLTDETPKIAKRIMNKINFETIVASDQSKETQKNYKISSLPTTVIIDKNNLVRWIGIPEELDKETINKIISDPNWQPENKPKPLKTDEKLSEKYIKTSISKTLTEFSELKSNIYSFNLTFADKSDPKSSSFSLPSGKYIDLNTGLKNILSKVTRKPVSEIIIPTDLEEKNFNLLYLNTNLKKEHFDMEIFMEQLTIIKEKILTALDLQEKIETQNAVVYILKVRDKSKLENGSGEVMSHTGDNDKYLTFSNVDINLLMKNIAQFYNIILVDETNLDGKYEFLIDKNDFEQAQKDLLSYGISVEKTKKDIEFNIYEKL</sequence>
<dbReference type="STRING" id="746697.Aeqsu_2304"/>
<dbReference type="InterPro" id="IPR000866">
    <property type="entry name" value="AhpC/TSA"/>
</dbReference>
<dbReference type="PROSITE" id="PS51257">
    <property type="entry name" value="PROKAR_LIPOPROTEIN"/>
    <property type="match status" value="1"/>
</dbReference>
<dbReference type="GO" id="GO:0016853">
    <property type="term" value="F:isomerase activity"/>
    <property type="evidence" value="ECO:0007669"/>
    <property type="project" value="UniProtKB-KW"/>
</dbReference>
<evidence type="ECO:0000313" key="3">
    <source>
        <dbReference type="EMBL" id="AFL81764.1"/>
    </source>
</evidence>
<dbReference type="InterPro" id="IPR017937">
    <property type="entry name" value="Thioredoxin_CS"/>
</dbReference>
<accession>I3YXP6</accession>
<dbReference type="Proteomes" id="UP000006049">
    <property type="component" value="Chromosome"/>
</dbReference>
<dbReference type="PANTHER" id="PTHR42852">
    <property type="entry name" value="THIOL:DISULFIDE INTERCHANGE PROTEIN DSBE"/>
    <property type="match status" value="1"/>
</dbReference>
<dbReference type="Gene3D" id="3.40.30.10">
    <property type="entry name" value="Glutaredoxin"/>
    <property type="match status" value="1"/>
</dbReference>
<organism evidence="3 4">
    <name type="scientific">Aequorivita sublithincola (strain DSM 14238 / LMG 21431 / ACAM 643 / 9-3)</name>
    <dbReference type="NCBI Taxonomy" id="746697"/>
    <lineage>
        <taxon>Bacteria</taxon>
        <taxon>Pseudomonadati</taxon>
        <taxon>Bacteroidota</taxon>
        <taxon>Flavobacteriia</taxon>
        <taxon>Flavobacteriales</taxon>
        <taxon>Flavobacteriaceae</taxon>
        <taxon>Aequorivita</taxon>
    </lineage>
</organism>
<dbReference type="InterPro" id="IPR050553">
    <property type="entry name" value="Thioredoxin_ResA/DsbE_sf"/>
</dbReference>
<dbReference type="KEGG" id="asl:Aeqsu_2304"/>
<dbReference type="Pfam" id="PF00578">
    <property type="entry name" value="AhpC-TSA"/>
    <property type="match status" value="1"/>
</dbReference>
<reference evidence="3 4" key="1">
    <citation type="submission" date="2012-06" db="EMBL/GenBank/DDBJ databases">
        <title>The complete genome of Aequorivita sublithincola DSM 14238.</title>
        <authorList>
            <consortium name="US DOE Joint Genome Institute (JGI-PGF)"/>
            <person name="Lucas S."/>
            <person name="Copeland A."/>
            <person name="Lapidus A."/>
            <person name="Goodwin L."/>
            <person name="Pitluck S."/>
            <person name="Peters L."/>
            <person name="Munk A.C.C."/>
            <person name="Kyrpides N."/>
            <person name="Mavromatis K."/>
            <person name="Pagani I."/>
            <person name="Ivanova N."/>
            <person name="Ovchinnikova G."/>
            <person name="Zeytun A."/>
            <person name="Detter J.C."/>
            <person name="Han C."/>
            <person name="Land M."/>
            <person name="Hauser L."/>
            <person name="Markowitz V."/>
            <person name="Cheng J.-F."/>
            <person name="Hugenholtz P."/>
            <person name="Woyke T."/>
            <person name="Wu D."/>
            <person name="Tindall B."/>
            <person name="Faehnrich R."/>
            <person name="Brambilla E."/>
            <person name="Klenk H.-P."/>
            <person name="Eisen J.A."/>
        </authorList>
    </citation>
    <scope>NUCLEOTIDE SEQUENCE [LARGE SCALE GENOMIC DNA]</scope>
    <source>
        <strain evidence="4">DSM 14238 / LMG 21431 / ACAM 643 / 9-3</strain>
    </source>
</reference>